<dbReference type="OrthoDB" id="28112at2759"/>
<keyword evidence="9" id="KW-1185">Reference proteome</keyword>
<feature type="domain" description="U3 small nucleolar RNA-associated protein 6 homolog C-terminal" evidence="7">
    <location>
        <begin position="349"/>
        <end position="623"/>
    </location>
</feature>
<keyword evidence="5" id="KW-0539">Nucleus</keyword>
<dbReference type="InParanoid" id="A0A1C7NGD8"/>
<dbReference type="EMBL" id="LUGH01000195">
    <property type="protein sequence ID" value="OBZ87819.1"/>
    <property type="molecule type" value="Genomic_DNA"/>
</dbReference>
<dbReference type="Pfam" id="PF24892">
    <property type="entry name" value="UTP6_C"/>
    <property type="match status" value="1"/>
</dbReference>
<dbReference type="Gene3D" id="1.25.40.10">
    <property type="entry name" value="Tetratricopeptide repeat domain"/>
    <property type="match status" value="2"/>
</dbReference>
<dbReference type="STRING" id="101091.A0A1C7NGD8"/>
<comment type="subcellular location">
    <subcellularLocation>
        <location evidence="1">Nucleus</location>
        <location evidence="1">Nucleolus</location>
    </subcellularLocation>
</comment>
<evidence type="ECO:0000256" key="3">
    <source>
        <dbReference type="ARBA" id="ARBA00022552"/>
    </source>
</evidence>
<dbReference type="InterPro" id="IPR055347">
    <property type="entry name" value="UTP6_N"/>
</dbReference>
<keyword evidence="4" id="KW-0677">Repeat</keyword>
<proteinExistence type="inferred from homology"/>
<sequence>MAESVQYYLERMIPELEGLEKKNIFSPVEIKSIIKKRTNFEYALHRRIKQKIDFLRAIEYEINLEELRKKRVSRMGITDSLKGNDLQYSGTRRIYNLFRRATIKFKNDLSLWLQYIDYAKRNKSNNVLSSVFVQAIQYHPHNASLWIMAATWENEENANIAAARVLMQRALRLMPENQQLWHEYFRLELLYIEKIKLRRRLLGIDQQKNAEDIEPINNENDDNTLQLPALTGEDVAQWQQDEQDKKKKKMTEQEMAALEEANNPILQGLLAKIVYDNAIQAIPSDIEFRQRFIEIYREFTDTETHVDYVYQTIQNDLKYPKARTVLAKRHLTPNLTVSDPQFVTALRACVADFEEAVNSLNESEMWQDYAEFILSWHTVVSEENLKLYLTKLALKIFKNCHKQHKMNGPLYQSWTELLMATDQGEKAIDVAERGLNAFPQQAGLWIDWIQLIEDKQDGYKKALAVNPESLDLWRSFLKWIDSSELNGEEKHDAFFDACTKATLLLPSVTSESAERNEIKQIVQSSYVTWAAETEGIESARAVYRKLIKTFYPTYALLMKCIELENQYGSPDQQGQNSVEFLYDKVTNMESHKEETYLAYLAYLYSQKKFQKANQVYNRACKELPNREAFDIQIQKLRSQ</sequence>
<evidence type="ECO:0000259" key="7">
    <source>
        <dbReference type="Pfam" id="PF24892"/>
    </source>
</evidence>
<evidence type="ECO:0000313" key="8">
    <source>
        <dbReference type="EMBL" id="OBZ87819.1"/>
    </source>
</evidence>
<evidence type="ECO:0000259" key="6">
    <source>
        <dbReference type="Pfam" id="PF08640"/>
    </source>
</evidence>
<dbReference type="InterPro" id="IPR011990">
    <property type="entry name" value="TPR-like_helical_dom_sf"/>
</dbReference>
<dbReference type="Pfam" id="PF08640">
    <property type="entry name" value="U3_assoc_6"/>
    <property type="match status" value="1"/>
</dbReference>
<comment type="caution">
    <text evidence="8">The sequence shown here is derived from an EMBL/GenBank/DDBJ whole genome shotgun (WGS) entry which is preliminary data.</text>
</comment>
<keyword evidence="3" id="KW-0698">rRNA processing</keyword>
<evidence type="ECO:0000256" key="2">
    <source>
        <dbReference type="ARBA" id="ARBA00010734"/>
    </source>
</evidence>
<dbReference type="GO" id="GO:0000462">
    <property type="term" value="P:maturation of SSU-rRNA from tricistronic rRNA transcript (SSU-rRNA, 5.8S rRNA, LSU-rRNA)"/>
    <property type="evidence" value="ECO:0007669"/>
    <property type="project" value="InterPro"/>
</dbReference>
<evidence type="ECO:0000313" key="9">
    <source>
        <dbReference type="Proteomes" id="UP000093000"/>
    </source>
</evidence>
<evidence type="ECO:0000256" key="4">
    <source>
        <dbReference type="ARBA" id="ARBA00022737"/>
    </source>
</evidence>
<dbReference type="InterPro" id="IPR003107">
    <property type="entry name" value="HAT"/>
</dbReference>
<accession>A0A1C7NGD8</accession>
<dbReference type="PANTHER" id="PTHR23271">
    <property type="entry name" value="HEPATOCELLULAR CARCINOMA-ASSOCIATED ANTIGEN 66"/>
    <property type="match status" value="1"/>
</dbReference>
<dbReference type="SUPFAM" id="SSF48452">
    <property type="entry name" value="TPR-like"/>
    <property type="match status" value="3"/>
</dbReference>
<gene>
    <name evidence="8" type="primary">Utp6</name>
    <name evidence="8" type="ORF">A0J61_04133</name>
</gene>
<dbReference type="GO" id="GO:0032040">
    <property type="term" value="C:small-subunit processome"/>
    <property type="evidence" value="ECO:0007669"/>
    <property type="project" value="TreeGrafter"/>
</dbReference>
<evidence type="ECO:0000256" key="5">
    <source>
        <dbReference type="ARBA" id="ARBA00023242"/>
    </source>
</evidence>
<dbReference type="GO" id="GO:0030515">
    <property type="term" value="F:snoRNA binding"/>
    <property type="evidence" value="ECO:0007669"/>
    <property type="project" value="InterPro"/>
</dbReference>
<dbReference type="InterPro" id="IPR013949">
    <property type="entry name" value="Utp6"/>
</dbReference>
<dbReference type="GO" id="GO:0034388">
    <property type="term" value="C:Pwp2p-containing subcomplex of 90S preribosome"/>
    <property type="evidence" value="ECO:0007669"/>
    <property type="project" value="TreeGrafter"/>
</dbReference>
<name>A0A1C7NGD8_9FUNG</name>
<organism evidence="8 9">
    <name type="scientific">Choanephora cucurbitarum</name>
    <dbReference type="NCBI Taxonomy" id="101091"/>
    <lineage>
        <taxon>Eukaryota</taxon>
        <taxon>Fungi</taxon>
        <taxon>Fungi incertae sedis</taxon>
        <taxon>Mucoromycota</taxon>
        <taxon>Mucoromycotina</taxon>
        <taxon>Mucoromycetes</taxon>
        <taxon>Mucorales</taxon>
        <taxon>Mucorineae</taxon>
        <taxon>Choanephoraceae</taxon>
        <taxon>Choanephoroideae</taxon>
        <taxon>Choanephora</taxon>
    </lineage>
</organism>
<dbReference type="PANTHER" id="PTHR23271:SF1">
    <property type="entry name" value="U3 SMALL NUCLEOLAR RNA-ASSOCIATED PROTEIN 6 HOMOLOG"/>
    <property type="match status" value="1"/>
</dbReference>
<feature type="domain" description="U3 small nucleolar RNA-associated protein 6 N-terminal" evidence="6">
    <location>
        <begin position="9"/>
        <end position="93"/>
    </location>
</feature>
<dbReference type="SMART" id="SM00386">
    <property type="entry name" value="HAT"/>
    <property type="match status" value="9"/>
</dbReference>
<reference evidence="8" key="1">
    <citation type="submission" date="2016-03" db="EMBL/GenBank/DDBJ databases">
        <title>Choanephora cucurbitarum.</title>
        <authorList>
            <person name="Min B."/>
            <person name="Park H."/>
            <person name="Park J.-H."/>
            <person name="Shin H.-D."/>
            <person name="Choi I.-G."/>
        </authorList>
    </citation>
    <scope>NUCLEOTIDE SEQUENCE [LARGE SCALE GENOMIC DNA]</scope>
    <source>
        <strain evidence="8">KUS-F28377</strain>
    </source>
</reference>
<evidence type="ECO:0000256" key="1">
    <source>
        <dbReference type="ARBA" id="ARBA00004604"/>
    </source>
</evidence>
<protein>
    <submittedName>
        <fullName evidence="8">U3 small nucleolar RNA-associated protein 6</fullName>
    </submittedName>
</protein>
<dbReference type="AlphaFoldDB" id="A0A1C7NGD8"/>
<dbReference type="Proteomes" id="UP000093000">
    <property type="component" value="Unassembled WGS sequence"/>
</dbReference>
<comment type="similarity">
    <text evidence="2">Belongs to the UTP6 family.</text>
</comment>
<dbReference type="InterPro" id="IPR056907">
    <property type="entry name" value="UTP6_C"/>
</dbReference>